<reference evidence="2" key="1">
    <citation type="journal article" date="2023" name="Microorganisms">
        <title>Genomic Characterization of Arcobacter butzleri Strains Isolated from Various Sources in Lithuania.</title>
        <authorList>
            <person name="Uljanovas D."/>
            <person name="Golz G."/>
            <person name="Fleischmann S."/>
            <person name="Kudirkiene E."/>
            <person name="Kasetiene N."/>
            <person name="Grineviciene A."/>
            <person name="Tamuleviciene E."/>
            <person name="Aksomaitiene J."/>
            <person name="Alter T."/>
            <person name="Malakauskas M."/>
        </authorList>
    </citation>
    <scope>NUCLEOTIDE SEQUENCE</scope>
    <source>
        <strain evidence="2">S41</strain>
    </source>
</reference>
<gene>
    <name evidence="2" type="ORF">PJV93_05350</name>
</gene>
<evidence type="ECO:0008006" key="4">
    <source>
        <dbReference type="Google" id="ProtNLM"/>
    </source>
</evidence>
<comment type="caution">
    <text evidence="2">The sequence shown here is derived from an EMBL/GenBank/DDBJ whole genome shotgun (WGS) entry which is preliminary data.</text>
</comment>
<evidence type="ECO:0000256" key="1">
    <source>
        <dbReference type="SAM" id="Phobius"/>
    </source>
</evidence>
<evidence type="ECO:0000313" key="3">
    <source>
        <dbReference type="Proteomes" id="UP001170364"/>
    </source>
</evidence>
<dbReference type="Proteomes" id="UP001170364">
    <property type="component" value="Unassembled WGS sequence"/>
</dbReference>
<name>A0AAW7QAA5_9BACT</name>
<accession>A0AAW7QAA5</accession>
<feature type="transmembrane region" description="Helical" evidence="1">
    <location>
        <begin position="77"/>
        <end position="94"/>
    </location>
</feature>
<organism evidence="2 3">
    <name type="scientific">Aliarcobacter butzleri</name>
    <dbReference type="NCBI Taxonomy" id="28197"/>
    <lineage>
        <taxon>Bacteria</taxon>
        <taxon>Pseudomonadati</taxon>
        <taxon>Campylobacterota</taxon>
        <taxon>Epsilonproteobacteria</taxon>
        <taxon>Campylobacterales</taxon>
        <taxon>Arcobacteraceae</taxon>
        <taxon>Aliarcobacter</taxon>
    </lineage>
</organism>
<reference evidence="2" key="2">
    <citation type="submission" date="2023-01" db="EMBL/GenBank/DDBJ databases">
        <authorList>
            <person name="Uljanovas D."/>
        </authorList>
    </citation>
    <scope>NUCLEOTIDE SEQUENCE</scope>
    <source>
        <strain evidence="2">S41</strain>
    </source>
</reference>
<keyword evidence="1" id="KW-1133">Transmembrane helix</keyword>
<dbReference type="AlphaFoldDB" id="A0AAW7QAA5"/>
<dbReference type="RefSeq" id="WP_301370286.1">
    <property type="nucleotide sequence ID" value="NZ_JAQJJF010000003.1"/>
</dbReference>
<sequence length="100" mass="12142">MNLKNEIEKKANFWLIRQKEGLTSFEQKEFEFWLENKHHKKIYEENKNLIDYCLSLDDDFIKELEDEVLKDIKQKSYFNFKYIAASVAILFILVKDMEIA</sequence>
<dbReference type="EMBL" id="JAQJJG010000005">
    <property type="protein sequence ID" value="MDN5123332.1"/>
    <property type="molecule type" value="Genomic_DNA"/>
</dbReference>
<keyword evidence="1" id="KW-0472">Membrane</keyword>
<protein>
    <recommendedName>
        <fullName evidence="4">FecR N-terminal domain-containing protein</fullName>
    </recommendedName>
</protein>
<proteinExistence type="predicted"/>
<keyword evidence="1" id="KW-0812">Transmembrane</keyword>
<evidence type="ECO:0000313" key="2">
    <source>
        <dbReference type="EMBL" id="MDN5123332.1"/>
    </source>
</evidence>